<keyword evidence="3" id="KW-1185">Reference proteome</keyword>
<dbReference type="InterPro" id="IPR036259">
    <property type="entry name" value="MFS_trans_sf"/>
</dbReference>
<dbReference type="Proteomes" id="UP000001431">
    <property type="component" value="Chromosome"/>
</dbReference>
<feature type="transmembrane region" description="Helical" evidence="1">
    <location>
        <begin position="204"/>
        <end position="228"/>
    </location>
</feature>
<dbReference type="EMBL" id="CP000561">
    <property type="protein sequence ID" value="ABO07857.1"/>
    <property type="molecule type" value="Genomic_DNA"/>
</dbReference>
<feature type="transmembrane region" description="Helical" evidence="1">
    <location>
        <begin position="12"/>
        <end position="30"/>
    </location>
</feature>
<reference evidence="2" key="1">
    <citation type="submission" date="2007-02" db="EMBL/GenBank/DDBJ databases">
        <title>Complete sequence of Pyrobaculum calidifontis JCM 11548.</title>
        <authorList>
            <consortium name="US DOE Joint Genome Institute"/>
            <person name="Copeland A."/>
            <person name="Lucas S."/>
            <person name="Lapidus A."/>
            <person name="Barry K."/>
            <person name="Glavina del Rio T."/>
            <person name="Dalin E."/>
            <person name="Tice H."/>
            <person name="Pitluck S."/>
            <person name="Chain P."/>
            <person name="Malfatti S."/>
            <person name="Shin M."/>
            <person name="Vergez L."/>
            <person name="Schmutz J."/>
            <person name="Larimer F."/>
            <person name="Land M."/>
            <person name="Hauser L."/>
            <person name="Kyrpides N."/>
            <person name="Mikhailova N."/>
            <person name="Cozen A.E."/>
            <person name="Fitz-Gibbon S.T."/>
            <person name="House C.H."/>
            <person name="Saltikov C."/>
            <person name="Lowe T.M."/>
            <person name="Richardson P."/>
        </authorList>
    </citation>
    <scope>NUCLEOTIDE SEQUENCE [LARGE SCALE GENOMIC DNA]</scope>
    <source>
        <strain evidence="2">JCM 11548</strain>
    </source>
</reference>
<evidence type="ECO:0000313" key="3">
    <source>
        <dbReference type="Proteomes" id="UP000001431"/>
    </source>
</evidence>
<dbReference type="SUPFAM" id="SSF103473">
    <property type="entry name" value="MFS general substrate transporter"/>
    <property type="match status" value="1"/>
</dbReference>
<dbReference type="Gene3D" id="1.20.1250.20">
    <property type="entry name" value="MFS general substrate transporter like domains"/>
    <property type="match status" value="2"/>
</dbReference>
<dbReference type="PANTHER" id="PTHR23520">
    <property type="entry name" value="TRANSPORTER, PUTATIVE (AFU_ORTHOLOGUE AFUA_3G04000)-RELATED"/>
    <property type="match status" value="1"/>
</dbReference>
<dbReference type="GeneID" id="4908554"/>
<evidence type="ECO:0000256" key="1">
    <source>
        <dbReference type="SAM" id="Phobius"/>
    </source>
</evidence>
<dbReference type="AlphaFoldDB" id="A3MT90"/>
<dbReference type="eggNOG" id="arCOG00132">
    <property type="taxonomic scope" value="Archaea"/>
</dbReference>
<feature type="transmembrane region" description="Helical" evidence="1">
    <location>
        <begin position="240"/>
        <end position="259"/>
    </location>
</feature>
<keyword evidence="1" id="KW-0472">Membrane</keyword>
<name>A3MT90_PYRCJ</name>
<accession>A3MT90</accession>
<feature type="transmembrane region" description="Helical" evidence="1">
    <location>
        <begin position="94"/>
        <end position="123"/>
    </location>
</feature>
<dbReference type="HOGENOM" id="CLU_716926_0_0_2"/>
<protein>
    <submittedName>
        <fullName evidence="2">Major facilitator superfamily MFS_1</fullName>
    </submittedName>
</protein>
<feature type="transmembrane region" description="Helical" evidence="1">
    <location>
        <begin position="357"/>
        <end position="377"/>
    </location>
</feature>
<feature type="transmembrane region" description="Helical" evidence="1">
    <location>
        <begin position="70"/>
        <end position="88"/>
    </location>
</feature>
<dbReference type="KEGG" id="pcl:Pcal_0423"/>
<proteinExistence type="predicted"/>
<feature type="transmembrane region" description="Helical" evidence="1">
    <location>
        <begin position="135"/>
        <end position="158"/>
    </location>
</feature>
<feature type="transmembrane region" description="Helical" evidence="1">
    <location>
        <begin position="164"/>
        <end position="183"/>
    </location>
</feature>
<dbReference type="RefSeq" id="WP_011849114.1">
    <property type="nucleotide sequence ID" value="NC_009073.1"/>
</dbReference>
<dbReference type="OrthoDB" id="28952at2157"/>
<sequence>MRRVVAVVGVARFVRYFILGHLAVSLPIALEASAGGAAGAGAVLSLAGLISLGASIAYSVVGDVVRHARGLAISETAFALGLLALAHVKNPWLLALALGLGGMGTLGPGATRGAFVPLILAVIRDHSKSHVESAKAIGVVNSISTLGGILGSATAGFTDLRHSIPPYSAVALGTALLIAVALGRGERVRAVNPLKRVATRGREVAGYSLSQFVAGVGIGLSMPLLSLWLHAYMGLDEATIGLIFAVGNGAFMVSSLFAYRLVEALGLVRAAVVSRVASGMLLASLPIFREVVPFAVAFVFYNAAVGIGGTARSSYISSVAPVGSEATTPAVSNIAIRASSVPSVALSGYIMELEPAAAMPLAGLMLIAAGAIMWKMLKEPEEFTH</sequence>
<keyword evidence="1" id="KW-0812">Transmembrane</keyword>
<feature type="transmembrane region" description="Helical" evidence="1">
    <location>
        <begin position="291"/>
        <end position="309"/>
    </location>
</feature>
<feature type="transmembrane region" description="Helical" evidence="1">
    <location>
        <begin position="36"/>
        <end position="58"/>
    </location>
</feature>
<dbReference type="PANTHER" id="PTHR23520:SF5">
    <property type="entry name" value="TRANSPORTER, PUTATIVE (AFU_ORTHOLOGUE AFUA_3G04000)-RELATED"/>
    <property type="match status" value="1"/>
</dbReference>
<gene>
    <name evidence="2" type="ordered locus">Pcal_0423</name>
</gene>
<evidence type="ECO:0000313" key="2">
    <source>
        <dbReference type="EMBL" id="ABO07857.1"/>
    </source>
</evidence>
<keyword evidence="1" id="KW-1133">Transmembrane helix</keyword>
<organism evidence="2 3">
    <name type="scientific">Pyrobaculum calidifontis (strain DSM 21063 / JCM 11548 / VA1)</name>
    <dbReference type="NCBI Taxonomy" id="410359"/>
    <lineage>
        <taxon>Archaea</taxon>
        <taxon>Thermoproteota</taxon>
        <taxon>Thermoprotei</taxon>
        <taxon>Thermoproteales</taxon>
        <taxon>Thermoproteaceae</taxon>
        <taxon>Pyrobaculum</taxon>
    </lineage>
</organism>